<dbReference type="PROSITE" id="PS00498">
    <property type="entry name" value="TYROSINASE_2"/>
    <property type="match status" value="1"/>
</dbReference>
<protein>
    <recommendedName>
        <fullName evidence="5 6">Tyrosinase copper-binding domain-containing protein</fullName>
    </recommendedName>
</protein>
<dbReference type="PANTHER" id="PTHR11474">
    <property type="entry name" value="TYROSINASE FAMILY MEMBER"/>
    <property type="match status" value="1"/>
</dbReference>
<comment type="caution">
    <text evidence="7">The sequence shown here is derived from an EMBL/GenBank/DDBJ whole genome shotgun (WGS) entry which is preliminary data.</text>
</comment>
<dbReference type="GO" id="GO:0046872">
    <property type="term" value="F:metal ion binding"/>
    <property type="evidence" value="ECO:0007669"/>
    <property type="project" value="UniProtKB-KW"/>
</dbReference>
<dbReference type="PROSITE" id="PS00497">
    <property type="entry name" value="TYROSINASE_1"/>
    <property type="match status" value="1"/>
</dbReference>
<accession>A0A8K1FER6</accession>
<feature type="domain" description="Tyrosinase copper-binding" evidence="5">
    <location>
        <begin position="77"/>
        <end position="94"/>
    </location>
</feature>
<name>A0A8K1FER6_PYTOL</name>
<organism evidence="7 8">
    <name type="scientific">Pythium oligandrum</name>
    <name type="common">Mycoparasitic fungus</name>
    <dbReference type="NCBI Taxonomy" id="41045"/>
    <lineage>
        <taxon>Eukaryota</taxon>
        <taxon>Sar</taxon>
        <taxon>Stramenopiles</taxon>
        <taxon>Oomycota</taxon>
        <taxon>Peronosporomycetes</taxon>
        <taxon>Pythiales</taxon>
        <taxon>Pythiaceae</taxon>
        <taxon>Pythium</taxon>
    </lineage>
</organism>
<evidence type="ECO:0000256" key="2">
    <source>
        <dbReference type="ARBA" id="ARBA00023008"/>
    </source>
</evidence>
<dbReference type="AlphaFoldDB" id="A0A8K1FER6"/>
<keyword evidence="1" id="KW-0479">Metal-binding</keyword>
<evidence type="ECO:0000259" key="5">
    <source>
        <dbReference type="PROSITE" id="PS00497"/>
    </source>
</evidence>
<dbReference type="PANTHER" id="PTHR11474:SF126">
    <property type="entry name" value="TYROSINASE-LIKE PROTEIN TYR-1-RELATED"/>
    <property type="match status" value="1"/>
</dbReference>
<feature type="domain" description="Tyrosinase copper-binding" evidence="6">
    <location>
        <begin position="246"/>
        <end position="257"/>
    </location>
</feature>
<gene>
    <name evidence="7" type="ORF">Poli38472_000882</name>
</gene>
<feature type="region of interest" description="Disordered" evidence="3">
    <location>
        <begin position="368"/>
        <end position="422"/>
    </location>
</feature>
<dbReference type="GO" id="GO:0016491">
    <property type="term" value="F:oxidoreductase activity"/>
    <property type="evidence" value="ECO:0007669"/>
    <property type="project" value="InterPro"/>
</dbReference>
<dbReference type="PRINTS" id="PR00092">
    <property type="entry name" value="TYROSINASE"/>
</dbReference>
<reference evidence="7" key="1">
    <citation type="submission" date="2019-03" db="EMBL/GenBank/DDBJ databases">
        <title>Long read genome sequence of the mycoparasitic Pythium oligandrum ATCC 38472 isolated from sugarbeet rhizosphere.</title>
        <authorList>
            <person name="Gaulin E."/>
        </authorList>
    </citation>
    <scope>NUCLEOTIDE SEQUENCE</scope>
    <source>
        <strain evidence="7">ATCC 38472_TT</strain>
    </source>
</reference>
<sequence length="531" mass="59500">MLPILRLIMLVCGVLALVCQSPVVDAACASRTRKSFDRLTATERDTYVRALQLAMDRGYYIKFVEMHMEKMSEMEAHRMCMFTYWHRYFLLGFENMLRSLGPEFQCVTIPYWDEIQHNARAMSGSCSSIESCSPIVAGLGGTSSGTVKGVTINGAYVSGGRCVNRPPLNKFCESSSKTGSACARCLPRNSFQQKYFPPETNFASVYRQLFTAGNFVQTGKSLEEGMHNTFHSVLGSTMSTMQSPADPLFWSHHAYVDLLFTIYLKCRVGLGQLSDAQKQNNPYTFVQCPRRDNTGFFTTSSTVTMRNGEKGVNPKQASQPGQVLYPFFSNLPARFYQLSDILRLTTGNSYTYSVSGLVAQMATQCDSATGSRRLEEEVQPKNKNRHLKDCKSDLESGEAEQNKPHPGPFVVDHTDDNDESGGKVRAWVDDAREQLRATSNATDYDHTGEVLELEKMVCVFYDQCRGGVQDYSEEFKKAFNVTGPPPCKRIVDELKANGIPVCAQMKLTDWRDTMEKYFPCELPGDAYTTKS</sequence>
<keyword evidence="8" id="KW-1185">Reference proteome</keyword>
<keyword evidence="2" id="KW-0186">Copper</keyword>
<dbReference type="Gene3D" id="1.10.1280.10">
    <property type="entry name" value="Di-copper center containing domain from catechol oxidase"/>
    <property type="match status" value="1"/>
</dbReference>
<feature type="chain" id="PRO_5035459644" description="Tyrosinase copper-binding domain-containing protein" evidence="4">
    <location>
        <begin position="17"/>
        <end position="531"/>
    </location>
</feature>
<dbReference type="InterPro" id="IPR008922">
    <property type="entry name" value="Di-copper_centre_dom_sf"/>
</dbReference>
<evidence type="ECO:0000313" key="7">
    <source>
        <dbReference type="EMBL" id="TMW60840.1"/>
    </source>
</evidence>
<keyword evidence="4" id="KW-0732">Signal</keyword>
<evidence type="ECO:0000256" key="1">
    <source>
        <dbReference type="ARBA" id="ARBA00022723"/>
    </source>
</evidence>
<feature type="signal peptide" evidence="4">
    <location>
        <begin position="1"/>
        <end position="16"/>
    </location>
</feature>
<dbReference type="EMBL" id="SPLM01000108">
    <property type="protein sequence ID" value="TMW60840.1"/>
    <property type="molecule type" value="Genomic_DNA"/>
</dbReference>
<dbReference type="OrthoDB" id="6132182at2759"/>
<evidence type="ECO:0000259" key="6">
    <source>
        <dbReference type="PROSITE" id="PS00498"/>
    </source>
</evidence>
<dbReference type="InterPro" id="IPR050316">
    <property type="entry name" value="Tyrosinase/Hemocyanin"/>
</dbReference>
<dbReference type="Pfam" id="PF00264">
    <property type="entry name" value="Tyrosinase"/>
    <property type="match status" value="1"/>
</dbReference>
<evidence type="ECO:0000313" key="8">
    <source>
        <dbReference type="Proteomes" id="UP000794436"/>
    </source>
</evidence>
<dbReference type="SUPFAM" id="SSF48056">
    <property type="entry name" value="Di-copper centre-containing domain"/>
    <property type="match status" value="1"/>
</dbReference>
<dbReference type="Proteomes" id="UP000794436">
    <property type="component" value="Unassembled WGS sequence"/>
</dbReference>
<dbReference type="InterPro" id="IPR002227">
    <property type="entry name" value="Tyrosinase_Cu-bd"/>
</dbReference>
<proteinExistence type="predicted"/>
<evidence type="ECO:0000256" key="3">
    <source>
        <dbReference type="SAM" id="MobiDB-lite"/>
    </source>
</evidence>
<evidence type="ECO:0000256" key="4">
    <source>
        <dbReference type="SAM" id="SignalP"/>
    </source>
</evidence>